<dbReference type="InterPro" id="IPR050469">
    <property type="entry name" value="Diguanylate_Cyclase"/>
</dbReference>
<reference evidence="5" key="1">
    <citation type="submission" date="2016-10" db="EMBL/GenBank/DDBJ databases">
        <authorList>
            <person name="Varghese N."/>
            <person name="Submissions S."/>
        </authorList>
    </citation>
    <scope>NUCLEOTIDE SEQUENCE [LARGE SCALE GENOMIC DNA]</scope>
    <source>
        <strain evidence="5">DSM 27981</strain>
    </source>
</reference>
<feature type="transmembrane region" description="Helical" evidence="2">
    <location>
        <begin position="87"/>
        <end position="106"/>
    </location>
</feature>
<evidence type="ECO:0000256" key="2">
    <source>
        <dbReference type="SAM" id="Phobius"/>
    </source>
</evidence>
<name>A0A1I1ZUW0_9BURK</name>
<feature type="transmembrane region" description="Helical" evidence="2">
    <location>
        <begin position="164"/>
        <end position="187"/>
    </location>
</feature>
<gene>
    <name evidence="4" type="ORF">SAMN04489711_101297</name>
</gene>
<dbReference type="GO" id="GO:0043709">
    <property type="term" value="P:cell adhesion involved in single-species biofilm formation"/>
    <property type="evidence" value="ECO:0007669"/>
    <property type="project" value="TreeGrafter"/>
</dbReference>
<dbReference type="Gene3D" id="3.30.70.270">
    <property type="match status" value="1"/>
</dbReference>
<dbReference type="GO" id="GO:0052621">
    <property type="term" value="F:diguanylate cyclase activity"/>
    <property type="evidence" value="ECO:0007669"/>
    <property type="project" value="UniProtKB-EC"/>
</dbReference>
<feature type="transmembrane region" description="Helical" evidence="2">
    <location>
        <begin position="61"/>
        <end position="80"/>
    </location>
</feature>
<dbReference type="STRING" id="1177982.SAMN04489711_101297"/>
<dbReference type="SMART" id="SM00267">
    <property type="entry name" value="GGDEF"/>
    <property type="match status" value="1"/>
</dbReference>
<keyword evidence="2" id="KW-1133">Transmembrane helix</keyword>
<dbReference type="Pfam" id="PF00990">
    <property type="entry name" value="GGDEF"/>
    <property type="match status" value="1"/>
</dbReference>
<evidence type="ECO:0000256" key="1">
    <source>
        <dbReference type="ARBA" id="ARBA00012528"/>
    </source>
</evidence>
<dbReference type="SUPFAM" id="SSF55073">
    <property type="entry name" value="Nucleotide cyclase"/>
    <property type="match status" value="1"/>
</dbReference>
<dbReference type="GO" id="GO:0005886">
    <property type="term" value="C:plasma membrane"/>
    <property type="evidence" value="ECO:0007669"/>
    <property type="project" value="TreeGrafter"/>
</dbReference>
<dbReference type="GO" id="GO:1902201">
    <property type="term" value="P:negative regulation of bacterial-type flagellum-dependent cell motility"/>
    <property type="evidence" value="ECO:0007669"/>
    <property type="project" value="TreeGrafter"/>
</dbReference>
<dbReference type="PANTHER" id="PTHR45138:SF24">
    <property type="entry name" value="DIGUANYLATE CYCLASE DGCC-RELATED"/>
    <property type="match status" value="1"/>
</dbReference>
<evidence type="ECO:0000313" key="5">
    <source>
        <dbReference type="Proteomes" id="UP000199119"/>
    </source>
</evidence>
<dbReference type="InterPro" id="IPR029787">
    <property type="entry name" value="Nucleotide_cyclase"/>
</dbReference>
<dbReference type="EMBL" id="FONX01000001">
    <property type="protein sequence ID" value="SFE34330.1"/>
    <property type="molecule type" value="Genomic_DNA"/>
</dbReference>
<keyword evidence="5" id="KW-1185">Reference proteome</keyword>
<sequence>MPLTARERKHPMTAPERRRVDELRSVQLRPGAVRIQLASMGLLAIAVALARHVNLPMRPDLFWLIGALSLSLLAALVMAIRGNPRQFNYSGLLHGLGIALAYRLLTDKVPNPGFWLIPLAMLITFTTAVFFTHFWNHLVFNLVCWAILTNGGTVSSGVHEQQPLVALLILAGMALASAVCLASDGALRKNLLLTVRLERLADFDVLTELHNRRSFLQIVESEIHQRAKGPEGGARPPLYFALLDIDDFKRINDTLGHGAGDLALQETAAAIRTHCGPHPCGRLGGEEFGILLADLEASAAHAFMDGLVPLLAEAAVRGPRITVSAGLARLRDGDHLSDLVQRADQQLYRAKRSGKNRWQGQA</sequence>
<keyword evidence="2" id="KW-0812">Transmembrane</keyword>
<dbReference type="Proteomes" id="UP000199119">
    <property type="component" value="Unassembled WGS sequence"/>
</dbReference>
<accession>A0A1I1ZUW0</accession>
<dbReference type="EC" id="2.7.7.65" evidence="1"/>
<dbReference type="CDD" id="cd01949">
    <property type="entry name" value="GGDEF"/>
    <property type="match status" value="1"/>
</dbReference>
<feature type="transmembrane region" description="Helical" evidence="2">
    <location>
        <begin position="31"/>
        <end position="49"/>
    </location>
</feature>
<dbReference type="InterPro" id="IPR043128">
    <property type="entry name" value="Rev_trsase/Diguanyl_cyclase"/>
</dbReference>
<dbReference type="OrthoDB" id="9813903at2"/>
<dbReference type="AlphaFoldDB" id="A0A1I1ZUW0"/>
<dbReference type="PANTHER" id="PTHR45138">
    <property type="entry name" value="REGULATORY COMPONENTS OF SENSORY TRANSDUCTION SYSTEM"/>
    <property type="match status" value="1"/>
</dbReference>
<proteinExistence type="predicted"/>
<evidence type="ECO:0000259" key="3">
    <source>
        <dbReference type="PROSITE" id="PS50887"/>
    </source>
</evidence>
<dbReference type="PROSITE" id="PS50887">
    <property type="entry name" value="GGDEF"/>
    <property type="match status" value="1"/>
</dbReference>
<feature type="domain" description="GGDEF" evidence="3">
    <location>
        <begin position="236"/>
        <end position="362"/>
    </location>
</feature>
<evidence type="ECO:0000313" key="4">
    <source>
        <dbReference type="EMBL" id="SFE34330.1"/>
    </source>
</evidence>
<dbReference type="NCBIfam" id="TIGR00254">
    <property type="entry name" value="GGDEF"/>
    <property type="match status" value="1"/>
</dbReference>
<organism evidence="4 5">
    <name type="scientific">Paracidovorax wautersii</name>
    <dbReference type="NCBI Taxonomy" id="1177982"/>
    <lineage>
        <taxon>Bacteria</taxon>
        <taxon>Pseudomonadati</taxon>
        <taxon>Pseudomonadota</taxon>
        <taxon>Betaproteobacteria</taxon>
        <taxon>Burkholderiales</taxon>
        <taxon>Comamonadaceae</taxon>
        <taxon>Paracidovorax</taxon>
    </lineage>
</organism>
<protein>
    <recommendedName>
        <fullName evidence="1">diguanylate cyclase</fullName>
        <ecNumber evidence="1">2.7.7.65</ecNumber>
    </recommendedName>
</protein>
<dbReference type="InterPro" id="IPR000160">
    <property type="entry name" value="GGDEF_dom"/>
</dbReference>
<keyword evidence="2" id="KW-0472">Membrane</keyword>